<evidence type="ECO:0000313" key="2">
    <source>
        <dbReference type="Proteomes" id="UP000604046"/>
    </source>
</evidence>
<dbReference type="SUPFAM" id="SSF52374">
    <property type="entry name" value="Nucleotidylyl transferase"/>
    <property type="match status" value="1"/>
</dbReference>
<evidence type="ECO:0000313" key="1">
    <source>
        <dbReference type="EMBL" id="CAE7344960.1"/>
    </source>
</evidence>
<accession>A0A812PBP5</accession>
<organism evidence="1 2">
    <name type="scientific">Symbiodinium natans</name>
    <dbReference type="NCBI Taxonomy" id="878477"/>
    <lineage>
        <taxon>Eukaryota</taxon>
        <taxon>Sar</taxon>
        <taxon>Alveolata</taxon>
        <taxon>Dinophyceae</taxon>
        <taxon>Suessiales</taxon>
        <taxon>Symbiodiniaceae</taxon>
        <taxon>Symbiodinium</taxon>
    </lineage>
</organism>
<dbReference type="OrthoDB" id="420001at2759"/>
<sequence length="835" mass="88781">METVWGFAGGVDVAGVSMSHVLGFGTLDTGAFMGVHVKGGESAAGNFIISAQQHWKQTTHTRGMALMGLKLEVPYQLSETSGETLSICGLEWYRCSELRDTTLWGQSCEKHQTFLLLVEVRESFVETWFGSRRNQLSIAATPELKGIVGRGAASAIAAFFAALDGALDVGLSCMAANLSSTLSKTLLESSPAWAALKGGCKVEDFGREWLKQFIQLQLLRLLSQVGVPGTALQLLVLLKAAVSGTPHGWILAYIVVPLLLELFKTASVQCVLGQVSKAVVACAASLKEWVAQALAMLGKFLAEVAGVVTATAAGISTASAASAALAPSACVAGSQSLGTVAVSLGLMATPAAPAGAVLGVASVSGVVVGAVVLFGFKHAQMLWQEEFSLGSWHQRLEKDSLVSVFITKPRRRWVEGRVCHASAKRVSVKYFLGNEEHQIPLDPDCSRLRPGGADGAVLAISVIDLASPVDLQSCVVLPGRSGGILSISSLPCKVSFGSFEDGIQVWMQGKEIGQTFGSQDSRSYVLLRPGGAVEGISGTFNPPHRGHVRIGLQTKVHLNALGHHVGAICYVPVHDNYMLNKQTLASKSKSGVPKDELGASEIFFPMARRCELLQELVDQEGPEAKAICHVLDYELRHGTQLLEDSPNYWAKRLPEGYLRTVPTKALLNHFAAHSPLVKDGMRLAAVFGVDNLAGMASWNNPAELLEKTDLVLISRQAEAVQLGQDPSALFSAMRRFQIDAQVVVKYGETELFGSSLGSFENASASGAASLFLLPALEGPDEALSSSRVRESVVSNARLLQEHGYSRMALVRLCQDVLSSAAALEAAHADAQVSMD</sequence>
<protein>
    <submittedName>
        <fullName evidence="1">Uncharacterized protein</fullName>
    </submittedName>
</protein>
<gene>
    <name evidence="1" type="ORF">SNAT2548_LOCUS18077</name>
</gene>
<name>A0A812PBP5_9DINO</name>
<proteinExistence type="predicted"/>
<keyword evidence="2" id="KW-1185">Reference proteome</keyword>
<comment type="caution">
    <text evidence="1">The sequence shown here is derived from an EMBL/GenBank/DDBJ whole genome shotgun (WGS) entry which is preliminary data.</text>
</comment>
<dbReference type="Gene3D" id="3.40.50.620">
    <property type="entry name" value="HUPs"/>
    <property type="match status" value="1"/>
</dbReference>
<reference evidence="1" key="1">
    <citation type="submission" date="2021-02" db="EMBL/GenBank/DDBJ databases">
        <authorList>
            <person name="Dougan E. K."/>
            <person name="Rhodes N."/>
            <person name="Thang M."/>
            <person name="Chan C."/>
        </authorList>
    </citation>
    <scope>NUCLEOTIDE SEQUENCE</scope>
</reference>
<dbReference type="EMBL" id="CAJNDS010002133">
    <property type="protein sequence ID" value="CAE7344960.1"/>
    <property type="molecule type" value="Genomic_DNA"/>
</dbReference>
<dbReference type="InterPro" id="IPR014729">
    <property type="entry name" value="Rossmann-like_a/b/a_fold"/>
</dbReference>
<dbReference type="Proteomes" id="UP000604046">
    <property type="component" value="Unassembled WGS sequence"/>
</dbReference>
<dbReference type="AlphaFoldDB" id="A0A812PBP5"/>